<comment type="catalytic activity">
    <reaction evidence="12 14">
        <text>an alpha-D-Man-(1-&gt;2)-alpha-D-Man-(1-&gt;2)-alpha-D-Man-(1-&gt;3)-[alpha-D-Man-(1-&gt;6)]-beta-D-Man-(1-&gt;4)-beta-D-GlcNAc-(1-&gt;4)-alpha-D-GlcNAc-diphospho-di-trans,poly-cis-dolichol + a di-trans,poly-cis-dolichyl beta-D-mannosyl phosphate = an alpha-D-Man-(1-&gt;2)-alpha-D-Man-(1-&gt;2)-alpha-D-Man-(1-&gt;3)-[alpha-D-Man-(1-&gt;3)-alpha-D-Man-(1-&gt;6)]-beta-D-Man-(1-&gt;4)-beta-D-GlcNAc-(1-&gt;4)-alpha-D-GlcNAc-diphospho-di-trans,poly-cis-dolichol + a di-trans,poly-cis-dolichyl phosphate + H(+)</text>
        <dbReference type="Rhea" id="RHEA:29527"/>
        <dbReference type="Rhea" id="RHEA-COMP:19498"/>
        <dbReference type="Rhea" id="RHEA-COMP:19501"/>
        <dbReference type="Rhea" id="RHEA-COMP:19516"/>
        <dbReference type="Rhea" id="RHEA-COMP:19517"/>
        <dbReference type="ChEBI" id="CHEBI:15378"/>
        <dbReference type="ChEBI" id="CHEBI:57683"/>
        <dbReference type="ChEBI" id="CHEBI:58211"/>
        <dbReference type="ChEBI" id="CHEBI:132515"/>
        <dbReference type="ChEBI" id="CHEBI:132516"/>
        <dbReference type="EC" id="2.4.1.258"/>
    </reaction>
    <physiologicalReaction direction="left-to-right" evidence="12 14">
        <dbReference type="Rhea" id="RHEA:29528"/>
    </physiologicalReaction>
</comment>
<sequence length="419" mass="47591">MSLISRAKDLAYNPAHAQWLIPLLLVVDAALCGVIIDRVPYTEIDWSTYMQQIAIFLKGERDYTKITGSTGPLVYPGAHVWIYKYLYAITDEGRDIQRAQYLFALVYLGTLALVMRCYAKAGVPPYVFPLLILSKRLHSIFMLRCFNDCFAVLGLFAAIFCYQRNQWHIGSFLFATGLNVKMSLLLPLPAMGILMIQKVGSREAMTQAMIIFQVSILFGYPFRKQSFSYFGRAFELTRAFLYKWTVNWRFVPEETFLSKPFALGLLAVHVSLLGLFAATRWIKPSKRSPGQFLKIIMPQAEPRDQDTMAKRVTPNFVMTAILTAMTIGMLCARSLHYQFFAYIAWSTPFLLWKAGFPPVVQYALWAAQEWAWNVYPSTPISSGTVVGVLATAVAGVWWGTRKEYEGELKGVIDEHEHAE</sequence>
<accession>A0A8K0R9S6</accession>
<evidence type="ECO:0000256" key="14">
    <source>
        <dbReference type="RuleBase" id="RU364047"/>
    </source>
</evidence>
<evidence type="ECO:0000256" key="11">
    <source>
        <dbReference type="ARBA" id="ARBA00044743"/>
    </source>
</evidence>
<evidence type="ECO:0000256" key="5">
    <source>
        <dbReference type="ARBA" id="ARBA00022676"/>
    </source>
</evidence>
<proteinExistence type="inferred from homology"/>
<keyword evidence="8 14" id="KW-0256">Endoplasmic reticulum</keyword>
<feature type="transmembrane region" description="Helical" evidence="14">
    <location>
        <begin position="169"/>
        <end position="192"/>
    </location>
</feature>
<evidence type="ECO:0000256" key="6">
    <source>
        <dbReference type="ARBA" id="ARBA00022679"/>
    </source>
</evidence>
<feature type="transmembrane region" description="Helical" evidence="14">
    <location>
        <begin position="141"/>
        <end position="162"/>
    </location>
</feature>
<dbReference type="GO" id="GO:0052925">
    <property type="term" value="F:dol-P-Man:Man(5)GlcNAc(2)-PP-Dol alpha-1,3-mannosyltransferase activity"/>
    <property type="evidence" value="ECO:0007669"/>
    <property type="project" value="UniProtKB-EC"/>
</dbReference>
<organism evidence="15 16">
    <name type="scientific">Paraphoma chrysanthemicola</name>
    <dbReference type="NCBI Taxonomy" id="798071"/>
    <lineage>
        <taxon>Eukaryota</taxon>
        <taxon>Fungi</taxon>
        <taxon>Dikarya</taxon>
        <taxon>Ascomycota</taxon>
        <taxon>Pezizomycotina</taxon>
        <taxon>Dothideomycetes</taxon>
        <taxon>Pleosporomycetidae</taxon>
        <taxon>Pleosporales</taxon>
        <taxon>Pleosporineae</taxon>
        <taxon>Phaeosphaeriaceae</taxon>
        <taxon>Paraphoma</taxon>
    </lineage>
</organism>
<evidence type="ECO:0000256" key="1">
    <source>
        <dbReference type="ARBA" id="ARBA00004477"/>
    </source>
</evidence>
<keyword evidence="10 14" id="KW-0472">Membrane</keyword>
<protein>
    <recommendedName>
        <fullName evidence="4 14">Dol-P-Man:Man(5)GlcNAc(2)-PP-Dol alpha-1,3-mannosyltransferase</fullName>
        <ecNumber evidence="3 14">2.4.1.258</ecNumber>
    </recommendedName>
    <alternativeName>
        <fullName evidence="14">Dol-P-Man-dependent alpha(1-3)-mannosyltransferase</fullName>
    </alternativeName>
</protein>
<dbReference type="GO" id="GO:0005789">
    <property type="term" value="C:endoplasmic reticulum membrane"/>
    <property type="evidence" value="ECO:0007669"/>
    <property type="project" value="UniProtKB-SubCell"/>
</dbReference>
<comment type="caution">
    <text evidence="15">The sequence shown here is derived from an EMBL/GenBank/DDBJ whole genome shotgun (WGS) entry which is preliminary data.</text>
</comment>
<dbReference type="Pfam" id="PF05208">
    <property type="entry name" value="ALG3"/>
    <property type="match status" value="1"/>
</dbReference>
<feature type="transmembrane region" description="Helical" evidence="14">
    <location>
        <begin position="20"/>
        <end position="41"/>
    </location>
</feature>
<evidence type="ECO:0000256" key="2">
    <source>
        <dbReference type="ARBA" id="ARBA00004922"/>
    </source>
</evidence>
<gene>
    <name evidence="15" type="ORF">FB567DRAFT_326966</name>
</gene>
<evidence type="ECO:0000256" key="4">
    <source>
        <dbReference type="ARBA" id="ARBA00015561"/>
    </source>
</evidence>
<dbReference type="EC" id="2.4.1.258" evidence="3 14"/>
<evidence type="ECO:0000256" key="7">
    <source>
        <dbReference type="ARBA" id="ARBA00022692"/>
    </source>
</evidence>
<evidence type="ECO:0000256" key="13">
    <source>
        <dbReference type="ARBA" id="ARBA00093457"/>
    </source>
</evidence>
<dbReference type="AlphaFoldDB" id="A0A8K0R9S6"/>
<evidence type="ECO:0000256" key="10">
    <source>
        <dbReference type="ARBA" id="ARBA00023136"/>
    </source>
</evidence>
<evidence type="ECO:0000256" key="3">
    <source>
        <dbReference type="ARBA" id="ARBA00011964"/>
    </source>
</evidence>
<evidence type="ECO:0000256" key="12">
    <source>
        <dbReference type="ARBA" id="ARBA00049506"/>
    </source>
</evidence>
<dbReference type="UniPathway" id="UPA00378"/>
<dbReference type="PANTHER" id="PTHR12646:SF0">
    <property type="entry name" value="DOL-P-MAN:MAN(5)GLCNAC(2)-PP-DOL ALPHA-1,3-MANNOSYLTRANSFERASE"/>
    <property type="match status" value="1"/>
</dbReference>
<feature type="transmembrane region" description="Helical" evidence="14">
    <location>
        <begin position="101"/>
        <end position="121"/>
    </location>
</feature>
<comment type="similarity">
    <text evidence="13">Belongs to the glycosyltransferase ALG3 family.</text>
</comment>
<keyword evidence="7 14" id="KW-0812">Transmembrane</keyword>
<feature type="transmembrane region" description="Helical" evidence="14">
    <location>
        <begin position="380"/>
        <end position="399"/>
    </location>
</feature>
<keyword evidence="6 14" id="KW-0808">Transferase</keyword>
<reference evidence="15" key="1">
    <citation type="journal article" date="2021" name="Nat. Commun.">
        <title>Genetic determinants of endophytism in the Arabidopsis root mycobiome.</title>
        <authorList>
            <person name="Mesny F."/>
            <person name="Miyauchi S."/>
            <person name="Thiergart T."/>
            <person name="Pickel B."/>
            <person name="Atanasova L."/>
            <person name="Karlsson M."/>
            <person name="Huettel B."/>
            <person name="Barry K.W."/>
            <person name="Haridas S."/>
            <person name="Chen C."/>
            <person name="Bauer D."/>
            <person name="Andreopoulos W."/>
            <person name="Pangilinan J."/>
            <person name="LaButti K."/>
            <person name="Riley R."/>
            <person name="Lipzen A."/>
            <person name="Clum A."/>
            <person name="Drula E."/>
            <person name="Henrissat B."/>
            <person name="Kohler A."/>
            <person name="Grigoriev I.V."/>
            <person name="Martin F.M."/>
            <person name="Hacquard S."/>
        </authorList>
    </citation>
    <scope>NUCLEOTIDE SEQUENCE</scope>
    <source>
        <strain evidence="15">MPI-SDFR-AT-0120</strain>
    </source>
</reference>
<comment type="pathway">
    <text evidence="2 14">Protein modification; protein glycosylation.</text>
</comment>
<feature type="transmembrane region" description="Helical" evidence="14">
    <location>
        <begin position="339"/>
        <end position="360"/>
    </location>
</feature>
<dbReference type="Proteomes" id="UP000813461">
    <property type="component" value="Unassembled WGS sequence"/>
</dbReference>
<feature type="transmembrane region" description="Helical" evidence="14">
    <location>
        <begin position="204"/>
        <end position="222"/>
    </location>
</feature>
<dbReference type="InterPro" id="IPR007873">
    <property type="entry name" value="Glycosyltransferase_ALG3"/>
</dbReference>
<keyword evidence="16" id="KW-1185">Reference proteome</keyword>
<dbReference type="OrthoDB" id="20028at2759"/>
<name>A0A8K0R9S6_9PLEO</name>
<feature type="transmembrane region" description="Helical" evidence="14">
    <location>
        <begin position="261"/>
        <end position="282"/>
    </location>
</feature>
<evidence type="ECO:0000256" key="8">
    <source>
        <dbReference type="ARBA" id="ARBA00022824"/>
    </source>
</evidence>
<keyword evidence="5 14" id="KW-0328">Glycosyltransferase</keyword>
<feature type="transmembrane region" description="Helical" evidence="14">
    <location>
        <begin position="312"/>
        <end position="332"/>
    </location>
</feature>
<evidence type="ECO:0000313" key="16">
    <source>
        <dbReference type="Proteomes" id="UP000813461"/>
    </source>
</evidence>
<evidence type="ECO:0000313" key="15">
    <source>
        <dbReference type="EMBL" id="KAH7089179.1"/>
    </source>
</evidence>
<comment type="function">
    <text evidence="11 14">Dol-P-Man:Man(5)GlcNAc(2)-PP-Dol alpha-1,3-mannosyltransferase that operates in the biosynthetic pathway of dolichol-linked oligosaccharides, the glycan precursors employed in protein asparagine (N)-glycosylation. The assembly of dolichol-linked oligosaccharides begins on the cytosolic side of the endoplasmic reticulum membrane and finishes in its lumen. The sequential addition of sugars to dolichol pyrophosphate produces dolichol-linked oligosaccharides containing fourteen sugars, including two GlcNAcs, nine mannoses and three glucoses. Once assembled, the oligosaccharide is transferred from the lipid to nascent proteins by oligosaccharyltransferases. In the lumen of the endoplasmic reticulum, adds the first dolichyl beta-D-mannosyl phosphate derived mannose in an alpha-1,3 linkage to Man(5)GlcNAc(2)-PP-dolichol to produce Man(6)GlcNAc(2)-PP-dolichol.</text>
</comment>
<evidence type="ECO:0000256" key="9">
    <source>
        <dbReference type="ARBA" id="ARBA00022989"/>
    </source>
</evidence>
<dbReference type="EMBL" id="JAGMVJ010000007">
    <property type="protein sequence ID" value="KAH7089179.1"/>
    <property type="molecule type" value="Genomic_DNA"/>
</dbReference>
<dbReference type="PANTHER" id="PTHR12646">
    <property type="entry name" value="NOT56 - RELATED"/>
    <property type="match status" value="1"/>
</dbReference>
<comment type="subcellular location">
    <subcellularLocation>
        <location evidence="1 14">Endoplasmic reticulum membrane</location>
        <topology evidence="1 14">Multi-pass membrane protein</topology>
    </subcellularLocation>
</comment>
<keyword evidence="9 14" id="KW-1133">Transmembrane helix</keyword>